<keyword evidence="2" id="KW-0732">Signal</keyword>
<dbReference type="Gene3D" id="3.60.70.12">
    <property type="entry name" value="L-amino peptidase D-ALA esterase/amidase"/>
    <property type="match status" value="1"/>
</dbReference>
<dbReference type="OrthoDB" id="9808347at2"/>
<evidence type="ECO:0000313" key="4">
    <source>
        <dbReference type="Proteomes" id="UP000029995"/>
    </source>
</evidence>
<evidence type="ECO:0000256" key="2">
    <source>
        <dbReference type="SAM" id="SignalP"/>
    </source>
</evidence>
<dbReference type="InterPro" id="IPR005321">
    <property type="entry name" value="Peptidase_S58_DmpA"/>
</dbReference>
<dbReference type="Proteomes" id="UP000029995">
    <property type="component" value="Unassembled WGS sequence"/>
</dbReference>
<accession>A0A0A0D9P7</accession>
<dbReference type="SUPFAM" id="SSF56266">
    <property type="entry name" value="DmpA/ArgJ-like"/>
    <property type="match status" value="1"/>
</dbReference>
<dbReference type="GO" id="GO:0004177">
    <property type="term" value="F:aminopeptidase activity"/>
    <property type="evidence" value="ECO:0007669"/>
    <property type="project" value="TreeGrafter"/>
</dbReference>
<evidence type="ECO:0000313" key="3">
    <source>
        <dbReference type="EMBL" id="KGM34829.1"/>
    </source>
</evidence>
<proteinExistence type="inferred from homology"/>
<comment type="caution">
    <text evidence="3">The sequence shown here is derived from an EMBL/GenBank/DDBJ whole genome shotgun (WGS) entry which is preliminary data.</text>
</comment>
<sequence>MRNRRNSRGPIGGALATGLLATLLAAQPAMAEDAPAPVLNAGEKVLRFDWPAVQVGTGEYKEGPTGVTVFHFDRRSLAAVDVRGGGPGTVNTDYLRLGYDAPELDAVVFSGGSWYGLEATTAVASALKEDGVRGGHWDNIALSVGAIIYDLGGRRLNEIVPDKRLAQAAFRAAKPGVFPLGAQGAGRLAVTGSLFGCNAYSGQGGAFRQIGPVKVAAFVVVNALGVVTRRDGKVAACYGDEGWPKDLTAAALLAGYPASRKPGWTGAPDPDAPARNTTVSLIVTNQKLKPAELQRLAIQVHSSMGRALQPFATEFDGDVLYAVSTGELEDEAAMLPTVDLGVIGGEAMWDAILASVPDQPKPATPAGKPVLSADQAKVLTGDYVFSPFVTVRVTAEGDTLFAQATGARAAFAIGKEQRTELTPVSATDFMVPGRYPLTLRFEDSGRLVLNPGHWEQTGTRQGD</sequence>
<dbReference type="RefSeq" id="WP_034834005.1">
    <property type="nucleotide sequence ID" value="NZ_JANX01000065.1"/>
</dbReference>
<protein>
    <submittedName>
        <fullName evidence="3">Peptidase S58 DmpA</fullName>
    </submittedName>
</protein>
<gene>
    <name evidence="3" type="ORF">P409_07955</name>
</gene>
<dbReference type="AlphaFoldDB" id="A0A0A0D9P7"/>
<comment type="similarity">
    <text evidence="1">Belongs to the peptidase S58 family.</text>
</comment>
<dbReference type="PANTHER" id="PTHR36512:SF3">
    <property type="entry name" value="BLR5678 PROTEIN"/>
    <property type="match status" value="1"/>
</dbReference>
<dbReference type="InterPro" id="IPR016117">
    <property type="entry name" value="ArgJ-like_dom_sf"/>
</dbReference>
<dbReference type="PANTHER" id="PTHR36512">
    <property type="entry name" value="D-AMINOPEPTIDASE"/>
    <property type="match status" value="1"/>
</dbReference>
<evidence type="ECO:0000256" key="1">
    <source>
        <dbReference type="ARBA" id="ARBA00007068"/>
    </source>
</evidence>
<feature type="signal peptide" evidence="2">
    <location>
        <begin position="1"/>
        <end position="31"/>
    </location>
</feature>
<feature type="chain" id="PRO_5001960589" evidence="2">
    <location>
        <begin position="32"/>
        <end position="463"/>
    </location>
</feature>
<dbReference type="Pfam" id="PF03576">
    <property type="entry name" value="Peptidase_S58"/>
    <property type="match status" value="1"/>
</dbReference>
<reference evidence="3 4" key="1">
    <citation type="submission" date="2014-01" db="EMBL/GenBank/DDBJ databases">
        <title>Genome sequence determination for a cystic fibrosis isolate, Inquilinus limosus.</title>
        <authorList>
            <person name="Pino M."/>
            <person name="Di Conza J."/>
            <person name="Gutkind G."/>
        </authorList>
    </citation>
    <scope>NUCLEOTIDE SEQUENCE [LARGE SCALE GENOMIC DNA]</scope>
    <source>
        <strain evidence="3 4">MP06</strain>
    </source>
</reference>
<name>A0A0A0D9P7_9PROT</name>
<organism evidence="3 4">
    <name type="scientific">Inquilinus limosus MP06</name>
    <dbReference type="NCBI Taxonomy" id="1398085"/>
    <lineage>
        <taxon>Bacteria</taxon>
        <taxon>Pseudomonadati</taxon>
        <taxon>Pseudomonadota</taxon>
        <taxon>Alphaproteobacteria</taxon>
        <taxon>Rhodospirillales</taxon>
        <taxon>Rhodospirillaceae</taxon>
        <taxon>Inquilinus</taxon>
    </lineage>
</organism>
<dbReference type="EMBL" id="JANX01000065">
    <property type="protein sequence ID" value="KGM34829.1"/>
    <property type="molecule type" value="Genomic_DNA"/>
</dbReference>